<keyword evidence="2" id="KW-1185">Reference proteome</keyword>
<evidence type="ECO:0000313" key="2">
    <source>
        <dbReference type="Proteomes" id="UP000054097"/>
    </source>
</evidence>
<dbReference type="EMBL" id="KN824340">
    <property type="protein sequence ID" value="KIM23250.1"/>
    <property type="molecule type" value="Genomic_DNA"/>
</dbReference>
<name>A0A0C3AF28_SERVB</name>
<reference evidence="1 2" key="1">
    <citation type="submission" date="2014-04" db="EMBL/GenBank/DDBJ databases">
        <authorList>
            <consortium name="DOE Joint Genome Institute"/>
            <person name="Kuo A."/>
            <person name="Zuccaro A."/>
            <person name="Kohler A."/>
            <person name="Nagy L.G."/>
            <person name="Floudas D."/>
            <person name="Copeland A."/>
            <person name="Barry K.W."/>
            <person name="Cichocki N."/>
            <person name="Veneault-Fourrey C."/>
            <person name="LaButti K."/>
            <person name="Lindquist E.A."/>
            <person name="Lipzen A."/>
            <person name="Lundell T."/>
            <person name="Morin E."/>
            <person name="Murat C."/>
            <person name="Sun H."/>
            <person name="Tunlid A."/>
            <person name="Henrissat B."/>
            <person name="Grigoriev I.V."/>
            <person name="Hibbett D.S."/>
            <person name="Martin F."/>
            <person name="Nordberg H.P."/>
            <person name="Cantor M.N."/>
            <person name="Hua S.X."/>
        </authorList>
    </citation>
    <scope>NUCLEOTIDE SEQUENCE [LARGE SCALE GENOMIC DNA]</scope>
    <source>
        <strain evidence="1 2">MAFF 305830</strain>
    </source>
</reference>
<sequence>MTTKLVPTDNYDPNKTKNRIPTNRERQFLIESIAIEEKKLVQIGLEIQTLNIELANFRRAVQEYESMLLIAHDLLRHTEANFKAIRDAYQSLTYLMKRSESQSTLESPQRMIYDQMLKDRRDLEVRHANSLSVAEKNLSRASKRVYELEAELEASKSMLAFLLRAISFQTDLKLRIQEELQPKKDLIGARRRVPEEIWAEIFRERLEEDEDHFLRSNREGIPPFTIFKLSWVCKFWRTVAHHHPILWRYIAIPRASEVSPYQHDRFMFCLSLTKRCPPFVYVVPDSRGEPGSNLRIQQLLKQVERFAKLELRISRRNSEAEDLLAAIQPTVEQLILVGTFKPGCPGTSCPLKHRAFTHAHQVTFIHVQPLVRSSSPQPEIIDLTSVKFVQDDMDARGIISFLESLPSIEEVHVNVLSRFVIKEDASRPSVILPGIKRITADLEVLHSLFPQEVMLPELEEINIQSSAKHVAMDGEELWREFLAIHSRFATIKSLKMGILLLTSNIFNISKAYGRVIQQLPNLRSLHLVDTAAHHTLRGVILINHVPMSLQNISLFSDSVKEEDVSAFLQWIRTSQKGQPEIRLVRCPAISEDSKECLAKLHIA</sequence>
<dbReference type="AlphaFoldDB" id="A0A0C3AF28"/>
<gene>
    <name evidence="1" type="ORF">M408DRAFT_332449</name>
</gene>
<dbReference type="InterPro" id="IPR036047">
    <property type="entry name" value="F-box-like_dom_sf"/>
</dbReference>
<dbReference type="HOGENOM" id="CLU_458630_0_0_1"/>
<reference evidence="2" key="2">
    <citation type="submission" date="2015-01" db="EMBL/GenBank/DDBJ databases">
        <title>Evolutionary Origins and Diversification of the Mycorrhizal Mutualists.</title>
        <authorList>
            <consortium name="DOE Joint Genome Institute"/>
            <consortium name="Mycorrhizal Genomics Consortium"/>
            <person name="Kohler A."/>
            <person name="Kuo A."/>
            <person name="Nagy L.G."/>
            <person name="Floudas D."/>
            <person name="Copeland A."/>
            <person name="Barry K.W."/>
            <person name="Cichocki N."/>
            <person name="Veneault-Fourrey C."/>
            <person name="LaButti K."/>
            <person name="Lindquist E.A."/>
            <person name="Lipzen A."/>
            <person name="Lundell T."/>
            <person name="Morin E."/>
            <person name="Murat C."/>
            <person name="Riley R."/>
            <person name="Ohm R."/>
            <person name="Sun H."/>
            <person name="Tunlid A."/>
            <person name="Henrissat B."/>
            <person name="Grigoriev I.V."/>
            <person name="Hibbett D.S."/>
            <person name="Martin F."/>
        </authorList>
    </citation>
    <scope>NUCLEOTIDE SEQUENCE [LARGE SCALE GENOMIC DNA]</scope>
    <source>
        <strain evidence="2">MAFF 305830</strain>
    </source>
</reference>
<evidence type="ECO:0000313" key="1">
    <source>
        <dbReference type="EMBL" id="KIM23250.1"/>
    </source>
</evidence>
<accession>A0A0C3AF28</accession>
<organism evidence="1 2">
    <name type="scientific">Serendipita vermifera MAFF 305830</name>
    <dbReference type="NCBI Taxonomy" id="933852"/>
    <lineage>
        <taxon>Eukaryota</taxon>
        <taxon>Fungi</taxon>
        <taxon>Dikarya</taxon>
        <taxon>Basidiomycota</taxon>
        <taxon>Agaricomycotina</taxon>
        <taxon>Agaricomycetes</taxon>
        <taxon>Sebacinales</taxon>
        <taxon>Serendipitaceae</taxon>
        <taxon>Serendipita</taxon>
    </lineage>
</organism>
<proteinExistence type="predicted"/>
<dbReference type="OrthoDB" id="2884925at2759"/>
<protein>
    <submittedName>
        <fullName evidence="1">Uncharacterized protein</fullName>
    </submittedName>
</protein>
<dbReference type="SUPFAM" id="SSF81383">
    <property type="entry name" value="F-box domain"/>
    <property type="match status" value="1"/>
</dbReference>
<dbReference type="Proteomes" id="UP000054097">
    <property type="component" value="Unassembled WGS sequence"/>
</dbReference>